<organism evidence="1 2">
    <name type="scientific">Granulibacter bethesdensis</name>
    <dbReference type="NCBI Taxonomy" id="364410"/>
    <lineage>
        <taxon>Bacteria</taxon>
        <taxon>Pseudomonadati</taxon>
        <taxon>Pseudomonadota</taxon>
        <taxon>Alphaproteobacteria</taxon>
        <taxon>Acetobacterales</taxon>
        <taxon>Acetobacteraceae</taxon>
        <taxon>Granulibacter</taxon>
    </lineage>
</organism>
<evidence type="ECO:0000313" key="2">
    <source>
        <dbReference type="Proteomes" id="UP000019438"/>
    </source>
</evidence>
<dbReference type="EMBL" id="CP003181">
    <property type="protein sequence ID" value="APG30496.1"/>
    <property type="molecule type" value="Genomic_DNA"/>
</dbReference>
<dbReference type="AlphaFoldDB" id="A0AAN1ANA8"/>
<name>A0AAN1ANA8_9PROT</name>
<proteinExistence type="predicted"/>
<sequence length="49" mass="5454">MTMRDTLSSPGIFLPGPVENKTEVGWVTERVFDYKGARNSSIPVTKDPE</sequence>
<reference evidence="2" key="1">
    <citation type="submission" date="2012-06" db="EMBL/GenBank/DDBJ databases">
        <title>Genome analysis of multiple Granulibacter bethesdensis isolates demonstrates substantial genome diversity.</title>
        <authorList>
            <person name="Greenberg D.E."/>
            <person name="Porcella S.F."/>
            <person name="Zarember K."/>
            <person name="Zelazny A.M."/>
            <person name="Bruno D."/>
            <person name="Martens C."/>
            <person name="Barbian K.D."/>
            <person name="Jaske E."/>
            <person name="Holland S.M."/>
        </authorList>
    </citation>
    <scope>NUCLEOTIDE SEQUENCE [LARGE SCALE GENOMIC DNA]</scope>
    <source>
        <strain evidence="2">CGDNIH3</strain>
    </source>
</reference>
<dbReference type="KEGG" id="gbc:GbCGDNIH3_7333"/>
<dbReference type="Proteomes" id="UP000019438">
    <property type="component" value="Chromosome"/>
</dbReference>
<evidence type="ECO:0000313" key="1">
    <source>
        <dbReference type="EMBL" id="APG30496.1"/>
    </source>
</evidence>
<accession>A0AAN1ANA8</accession>
<gene>
    <name evidence="1" type="ORF">GbCGDNIH3_7333</name>
</gene>
<protein>
    <submittedName>
        <fullName evidence="1">Uncharacterized protein</fullName>
    </submittedName>
</protein>